<dbReference type="Proteomes" id="UP000235145">
    <property type="component" value="Unassembled WGS sequence"/>
</dbReference>
<evidence type="ECO:0000259" key="1">
    <source>
        <dbReference type="Pfam" id="PF03101"/>
    </source>
</evidence>
<accession>A0A9R1W598</accession>
<gene>
    <name evidence="2" type="ORF">LSAT_V11C300155040</name>
</gene>
<dbReference type="EMBL" id="NBSK02000003">
    <property type="protein sequence ID" value="KAJ0217409.1"/>
    <property type="molecule type" value="Genomic_DNA"/>
</dbReference>
<dbReference type="PANTHER" id="PTHR47718">
    <property type="entry name" value="OS01G0519700 PROTEIN"/>
    <property type="match status" value="1"/>
</dbReference>
<protein>
    <recommendedName>
        <fullName evidence="1">FAR1 domain-containing protein</fullName>
    </recommendedName>
</protein>
<dbReference type="Pfam" id="PF03101">
    <property type="entry name" value="FAR1"/>
    <property type="match status" value="1"/>
</dbReference>
<dbReference type="InterPro" id="IPR004330">
    <property type="entry name" value="FAR1_DNA_bnd_dom"/>
</dbReference>
<feature type="domain" description="FAR1" evidence="1">
    <location>
        <begin position="39"/>
        <end position="132"/>
    </location>
</feature>
<sequence>MGWFYIVTNMFNDPNHAEEENHFIDEDTKVNIDFSEETMYRNYALEAGFDVRRARVQKTKNGIIKNRHLVCNREGNPNTSKVDTLDIQHKKTQRRKDLFRRNCKAKVVLEIILGTLRYVVSDFFEQHNHELFSKGNMYSSRLKRKLDYSQEIFIHNLSTQNIGPVKAHRLYSAFQVGPSFRGGLGCEIPC</sequence>
<evidence type="ECO:0000313" key="2">
    <source>
        <dbReference type="EMBL" id="KAJ0217409.1"/>
    </source>
</evidence>
<evidence type="ECO:0000313" key="3">
    <source>
        <dbReference type="Proteomes" id="UP000235145"/>
    </source>
</evidence>
<keyword evidence="3" id="KW-1185">Reference proteome</keyword>
<dbReference type="AlphaFoldDB" id="A0A9R1W598"/>
<organism evidence="2 3">
    <name type="scientific">Lactuca sativa</name>
    <name type="common">Garden lettuce</name>
    <dbReference type="NCBI Taxonomy" id="4236"/>
    <lineage>
        <taxon>Eukaryota</taxon>
        <taxon>Viridiplantae</taxon>
        <taxon>Streptophyta</taxon>
        <taxon>Embryophyta</taxon>
        <taxon>Tracheophyta</taxon>
        <taxon>Spermatophyta</taxon>
        <taxon>Magnoliopsida</taxon>
        <taxon>eudicotyledons</taxon>
        <taxon>Gunneridae</taxon>
        <taxon>Pentapetalae</taxon>
        <taxon>asterids</taxon>
        <taxon>campanulids</taxon>
        <taxon>Asterales</taxon>
        <taxon>Asteraceae</taxon>
        <taxon>Cichorioideae</taxon>
        <taxon>Cichorieae</taxon>
        <taxon>Lactucinae</taxon>
        <taxon>Lactuca</taxon>
    </lineage>
</organism>
<proteinExistence type="predicted"/>
<dbReference type="PANTHER" id="PTHR47718:SF12">
    <property type="entry name" value="PROTEIN FAR1-RELATED SEQUENCE"/>
    <property type="match status" value="1"/>
</dbReference>
<name>A0A9R1W598_LACSA</name>
<comment type="caution">
    <text evidence="2">The sequence shown here is derived from an EMBL/GenBank/DDBJ whole genome shotgun (WGS) entry which is preliminary data.</text>
</comment>
<reference evidence="2 3" key="1">
    <citation type="journal article" date="2017" name="Nat. Commun.">
        <title>Genome assembly with in vitro proximity ligation data and whole-genome triplication in lettuce.</title>
        <authorList>
            <person name="Reyes-Chin-Wo S."/>
            <person name="Wang Z."/>
            <person name="Yang X."/>
            <person name="Kozik A."/>
            <person name="Arikit S."/>
            <person name="Song C."/>
            <person name="Xia L."/>
            <person name="Froenicke L."/>
            <person name="Lavelle D.O."/>
            <person name="Truco M.J."/>
            <person name="Xia R."/>
            <person name="Zhu S."/>
            <person name="Xu C."/>
            <person name="Xu H."/>
            <person name="Xu X."/>
            <person name="Cox K."/>
            <person name="Korf I."/>
            <person name="Meyers B.C."/>
            <person name="Michelmore R.W."/>
        </authorList>
    </citation>
    <scope>NUCLEOTIDE SEQUENCE [LARGE SCALE GENOMIC DNA]</scope>
    <source>
        <strain evidence="3">cv. Salinas</strain>
        <tissue evidence="2">Seedlings</tissue>
    </source>
</reference>